<evidence type="ECO:0000256" key="2">
    <source>
        <dbReference type="ARBA" id="ARBA00004186"/>
    </source>
</evidence>
<evidence type="ECO:0000256" key="8">
    <source>
        <dbReference type="ARBA" id="ARBA00022618"/>
    </source>
</evidence>
<evidence type="ECO:0000256" key="13">
    <source>
        <dbReference type="ARBA" id="ARBA00023242"/>
    </source>
</evidence>
<organism evidence="17 18">
    <name type="scientific">Hanseniaspora osmophila</name>
    <dbReference type="NCBI Taxonomy" id="56408"/>
    <lineage>
        <taxon>Eukaryota</taxon>
        <taxon>Fungi</taxon>
        <taxon>Dikarya</taxon>
        <taxon>Ascomycota</taxon>
        <taxon>Saccharomycotina</taxon>
        <taxon>Saccharomycetes</taxon>
        <taxon>Saccharomycodales</taxon>
        <taxon>Saccharomycodaceae</taxon>
        <taxon>Hanseniaspora</taxon>
    </lineage>
</organism>
<dbReference type="AlphaFoldDB" id="A0A1E5R1S9"/>
<keyword evidence="8" id="KW-0132">Cell division</keyword>
<evidence type="ECO:0000256" key="11">
    <source>
        <dbReference type="ARBA" id="ARBA00022838"/>
    </source>
</evidence>
<accession>A0A1E5R1S9</accession>
<evidence type="ECO:0000256" key="15">
    <source>
        <dbReference type="ARBA" id="ARBA00023328"/>
    </source>
</evidence>
<dbReference type="InterPro" id="IPR013959">
    <property type="entry name" value="DASH_Dad4"/>
</dbReference>
<dbReference type="GO" id="GO:0008608">
    <property type="term" value="P:attachment of spindle microtubules to kinetochore"/>
    <property type="evidence" value="ECO:0007669"/>
    <property type="project" value="InterPro"/>
</dbReference>
<evidence type="ECO:0000256" key="16">
    <source>
        <dbReference type="ARBA" id="ARBA00030569"/>
    </source>
</evidence>
<evidence type="ECO:0000313" key="17">
    <source>
        <dbReference type="EMBL" id="OEJ80842.1"/>
    </source>
</evidence>
<dbReference type="GO" id="GO:0051301">
    <property type="term" value="P:cell division"/>
    <property type="evidence" value="ECO:0007669"/>
    <property type="project" value="UniProtKB-KW"/>
</dbReference>
<keyword evidence="7" id="KW-0963">Cytoplasm</keyword>
<evidence type="ECO:0000256" key="6">
    <source>
        <dbReference type="ARBA" id="ARBA00022454"/>
    </source>
</evidence>
<dbReference type="GO" id="GO:0005874">
    <property type="term" value="C:microtubule"/>
    <property type="evidence" value="ECO:0007669"/>
    <property type="project" value="UniProtKB-KW"/>
</dbReference>
<evidence type="ECO:0000256" key="4">
    <source>
        <dbReference type="ARBA" id="ARBA00009754"/>
    </source>
</evidence>
<name>A0A1E5R1S9_9ASCO</name>
<keyword evidence="6" id="KW-0158">Chromosome</keyword>
<comment type="subcellular location">
    <subcellularLocation>
        <location evidence="3">Chromosome</location>
        <location evidence="3">Centromere</location>
        <location evidence="3">Kinetochore</location>
    </subcellularLocation>
    <subcellularLocation>
        <location evidence="2">Cytoplasm</location>
        <location evidence="2">Cytoskeleton</location>
        <location evidence="2">Spindle</location>
    </subcellularLocation>
    <subcellularLocation>
        <location evidence="1">Nucleus</location>
    </subcellularLocation>
</comment>
<dbReference type="GO" id="GO:0042729">
    <property type="term" value="C:DASH complex"/>
    <property type="evidence" value="ECO:0007669"/>
    <property type="project" value="InterPro"/>
</dbReference>
<comment type="caution">
    <text evidence="17">The sequence shown here is derived from an EMBL/GenBank/DDBJ whole genome shotgun (WGS) entry which is preliminary data.</text>
</comment>
<dbReference type="GO" id="GO:0072686">
    <property type="term" value="C:mitotic spindle"/>
    <property type="evidence" value="ECO:0007669"/>
    <property type="project" value="InterPro"/>
</dbReference>
<dbReference type="OrthoDB" id="5516652at2759"/>
<gene>
    <name evidence="17" type="ORF">AWRI3579_g3980</name>
</gene>
<reference evidence="18" key="1">
    <citation type="journal article" date="2016" name="Genome Announc.">
        <title>Genome sequences of three species of Hanseniaspora isolated from spontaneous wine fermentations.</title>
        <authorList>
            <person name="Sternes P.R."/>
            <person name="Lee D."/>
            <person name="Kutyna D.R."/>
            <person name="Borneman A.R."/>
        </authorList>
    </citation>
    <scope>NUCLEOTIDE SEQUENCE [LARGE SCALE GENOMIC DNA]</scope>
    <source>
        <strain evidence="18">AWRI3579</strain>
    </source>
</reference>
<evidence type="ECO:0000256" key="10">
    <source>
        <dbReference type="ARBA" id="ARBA00022776"/>
    </source>
</evidence>
<keyword evidence="12" id="KW-0206">Cytoskeleton</keyword>
<evidence type="ECO:0000256" key="14">
    <source>
        <dbReference type="ARBA" id="ARBA00023306"/>
    </source>
</evidence>
<evidence type="ECO:0000256" key="3">
    <source>
        <dbReference type="ARBA" id="ARBA00004629"/>
    </source>
</evidence>
<proteinExistence type="inferred from homology"/>
<evidence type="ECO:0000256" key="12">
    <source>
        <dbReference type="ARBA" id="ARBA00023212"/>
    </source>
</evidence>
<evidence type="ECO:0000256" key="7">
    <source>
        <dbReference type="ARBA" id="ARBA00022490"/>
    </source>
</evidence>
<dbReference type="FunCoup" id="A0A1E5R1S9">
    <property type="interactions" value="21"/>
</dbReference>
<keyword evidence="14" id="KW-0131">Cell cycle</keyword>
<keyword evidence="10" id="KW-0498">Mitosis</keyword>
<dbReference type="InParanoid" id="A0A1E5R1S9"/>
<evidence type="ECO:0000313" key="18">
    <source>
        <dbReference type="Proteomes" id="UP000095728"/>
    </source>
</evidence>
<protein>
    <recommendedName>
        <fullName evidence="5">DASH complex subunit DAD4</fullName>
    </recommendedName>
    <alternativeName>
        <fullName evidence="16">Outer kinetochore protein DAD4</fullName>
    </alternativeName>
</protein>
<dbReference type="PANTHER" id="PTHR28222">
    <property type="entry name" value="DASH COMPLEX SUBUNIT DAD4"/>
    <property type="match status" value="1"/>
</dbReference>
<keyword evidence="9" id="KW-0493">Microtubule</keyword>
<keyword evidence="13" id="KW-0539">Nucleus</keyword>
<dbReference type="STRING" id="56408.A0A1E5R1S9"/>
<comment type="similarity">
    <text evidence="4">Belongs to the DASH complex DAD4 family.</text>
</comment>
<dbReference type="Proteomes" id="UP000095728">
    <property type="component" value="Unassembled WGS sequence"/>
</dbReference>
<sequence length="72" mass="8307">MENPHESIQSNIISRIVTNMDRLNNNVLSMNQELIKTNKNLNSLKNLGELLENYHNTVQYNLEVSGNKQKPL</sequence>
<keyword evidence="15" id="KW-0137">Centromere</keyword>
<dbReference type="PANTHER" id="PTHR28222:SF1">
    <property type="entry name" value="DASH COMPLEX SUBUNIT DAD4"/>
    <property type="match status" value="1"/>
</dbReference>
<keyword evidence="18" id="KW-1185">Reference proteome</keyword>
<dbReference type="EMBL" id="LPNM01000011">
    <property type="protein sequence ID" value="OEJ80842.1"/>
    <property type="molecule type" value="Genomic_DNA"/>
</dbReference>
<keyword evidence="11" id="KW-0995">Kinetochore</keyword>
<evidence type="ECO:0000256" key="5">
    <source>
        <dbReference type="ARBA" id="ARBA00020259"/>
    </source>
</evidence>
<dbReference type="Pfam" id="PF08650">
    <property type="entry name" value="DASH_Dad4"/>
    <property type="match status" value="1"/>
</dbReference>
<evidence type="ECO:0000256" key="9">
    <source>
        <dbReference type="ARBA" id="ARBA00022701"/>
    </source>
</evidence>
<evidence type="ECO:0000256" key="1">
    <source>
        <dbReference type="ARBA" id="ARBA00004123"/>
    </source>
</evidence>